<evidence type="ECO:0000313" key="12">
    <source>
        <dbReference type="Proteomes" id="UP001378188"/>
    </source>
</evidence>
<sequence length="169" mass="18138">MRWLLRLHDGLTDASFWGATLAVAYLTLVTAWEVFGRYGLQAPSDWAPDTAAVSFAMITFLAAPMVTRNAGHARMTFVAERAPAAVGLWLNRLVLLIGVAACALCAWYGAAETARQVGRGVMMIAVTPIPKWVVTGVIAYALASMAIYFLRHFAATFQAHPAAAAPAQD</sequence>
<keyword evidence="5 9" id="KW-0812">Transmembrane</keyword>
<keyword evidence="12" id="KW-1185">Reference proteome</keyword>
<keyword evidence="6 9" id="KW-1133">Transmembrane helix</keyword>
<evidence type="ECO:0000256" key="8">
    <source>
        <dbReference type="ARBA" id="ARBA00038436"/>
    </source>
</evidence>
<dbReference type="PANTHER" id="PTHR35011:SF2">
    <property type="entry name" value="2,3-DIKETO-L-GULONATE TRAP TRANSPORTER SMALL PERMEASE PROTEIN YIAM"/>
    <property type="match status" value="1"/>
</dbReference>
<dbReference type="RefSeq" id="WP_340328368.1">
    <property type="nucleotide sequence ID" value="NZ_JAZHOF010000002.1"/>
</dbReference>
<evidence type="ECO:0000256" key="1">
    <source>
        <dbReference type="ARBA" id="ARBA00004429"/>
    </source>
</evidence>
<feature type="transmembrane region" description="Helical" evidence="9">
    <location>
        <begin position="46"/>
        <end position="67"/>
    </location>
</feature>
<evidence type="ECO:0000256" key="7">
    <source>
        <dbReference type="ARBA" id="ARBA00023136"/>
    </source>
</evidence>
<dbReference type="GO" id="GO:0005886">
    <property type="term" value="C:plasma membrane"/>
    <property type="evidence" value="ECO:0007669"/>
    <property type="project" value="UniProtKB-SubCell"/>
</dbReference>
<proteinExistence type="inferred from homology"/>
<feature type="domain" description="Tripartite ATP-independent periplasmic transporters DctQ component" evidence="10">
    <location>
        <begin position="26"/>
        <end position="157"/>
    </location>
</feature>
<evidence type="ECO:0000256" key="3">
    <source>
        <dbReference type="ARBA" id="ARBA00022475"/>
    </source>
</evidence>
<comment type="subcellular location">
    <subcellularLocation>
        <location evidence="1 9">Cell inner membrane</location>
        <topology evidence="1 9">Multi-pass membrane protein</topology>
    </subcellularLocation>
</comment>
<evidence type="ECO:0000256" key="2">
    <source>
        <dbReference type="ARBA" id="ARBA00022448"/>
    </source>
</evidence>
<comment type="subunit">
    <text evidence="9">The complex comprises the extracytoplasmic solute receptor protein and the two transmembrane proteins.</text>
</comment>
<evidence type="ECO:0000256" key="6">
    <source>
        <dbReference type="ARBA" id="ARBA00022989"/>
    </source>
</evidence>
<keyword evidence="2 9" id="KW-0813">Transport</keyword>
<gene>
    <name evidence="11" type="ORF">V3328_04000</name>
</gene>
<dbReference type="PANTHER" id="PTHR35011">
    <property type="entry name" value="2,3-DIKETO-L-GULONATE TRAP TRANSPORTER SMALL PERMEASE PROTEIN YIAM"/>
    <property type="match status" value="1"/>
</dbReference>
<evidence type="ECO:0000313" key="11">
    <source>
        <dbReference type="EMBL" id="MEJ8570620.1"/>
    </source>
</evidence>
<evidence type="ECO:0000256" key="4">
    <source>
        <dbReference type="ARBA" id="ARBA00022519"/>
    </source>
</evidence>
<comment type="caution">
    <text evidence="11">The sequence shown here is derived from an EMBL/GenBank/DDBJ whole genome shotgun (WGS) entry which is preliminary data.</text>
</comment>
<comment type="similarity">
    <text evidence="8 9">Belongs to the TRAP transporter small permease family.</text>
</comment>
<dbReference type="Proteomes" id="UP001378188">
    <property type="component" value="Unassembled WGS sequence"/>
</dbReference>
<evidence type="ECO:0000256" key="5">
    <source>
        <dbReference type="ARBA" id="ARBA00022692"/>
    </source>
</evidence>
<keyword evidence="4 9" id="KW-0997">Cell inner membrane</keyword>
<evidence type="ECO:0000256" key="9">
    <source>
        <dbReference type="RuleBase" id="RU369079"/>
    </source>
</evidence>
<reference evidence="11 12" key="1">
    <citation type="submission" date="2024-02" db="EMBL/GenBank/DDBJ databases">
        <title>Genome analysis and characterization of Microbaculum marinisediminis sp. nov., isolated from marine sediment.</title>
        <authorList>
            <person name="Du Z.-J."/>
            <person name="Ye Y.-Q."/>
            <person name="Zhang Z.-R."/>
            <person name="Yuan S.-M."/>
            <person name="Zhang X.-Y."/>
        </authorList>
    </citation>
    <scope>NUCLEOTIDE SEQUENCE [LARGE SCALE GENOMIC DNA]</scope>
    <source>
        <strain evidence="11 12">SDUM1044001</strain>
    </source>
</reference>
<dbReference type="AlphaFoldDB" id="A0AAW9RQT4"/>
<name>A0AAW9RQT4_9HYPH</name>
<protein>
    <recommendedName>
        <fullName evidence="9">TRAP transporter small permease protein</fullName>
    </recommendedName>
</protein>
<keyword evidence="7 9" id="KW-0472">Membrane</keyword>
<dbReference type="Pfam" id="PF04290">
    <property type="entry name" value="DctQ"/>
    <property type="match status" value="1"/>
</dbReference>
<comment type="function">
    <text evidence="9">Part of the tripartite ATP-independent periplasmic (TRAP) transport system.</text>
</comment>
<keyword evidence="3" id="KW-1003">Cell membrane</keyword>
<dbReference type="EMBL" id="JAZHOF010000002">
    <property type="protein sequence ID" value="MEJ8570620.1"/>
    <property type="molecule type" value="Genomic_DNA"/>
</dbReference>
<dbReference type="InterPro" id="IPR055348">
    <property type="entry name" value="DctQ"/>
</dbReference>
<feature type="transmembrane region" description="Helical" evidence="9">
    <location>
        <begin position="88"/>
        <end position="109"/>
    </location>
</feature>
<dbReference type="GO" id="GO:0022857">
    <property type="term" value="F:transmembrane transporter activity"/>
    <property type="evidence" value="ECO:0007669"/>
    <property type="project" value="UniProtKB-UniRule"/>
</dbReference>
<dbReference type="InterPro" id="IPR007387">
    <property type="entry name" value="TRAP_DctQ"/>
</dbReference>
<organism evidence="11 12">
    <name type="scientific">Microbaculum marinum</name>
    <dbReference type="NCBI Taxonomy" id="1764581"/>
    <lineage>
        <taxon>Bacteria</taxon>
        <taxon>Pseudomonadati</taxon>
        <taxon>Pseudomonadota</taxon>
        <taxon>Alphaproteobacteria</taxon>
        <taxon>Hyphomicrobiales</taxon>
        <taxon>Tepidamorphaceae</taxon>
        <taxon>Microbaculum</taxon>
    </lineage>
</organism>
<accession>A0AAW9RQT4</accession>
<dbReference type="GO" id="GO:0015740">
    <property type="term" value="P:C4-dicarboxylate transport"/>
    <property type="evidence" value="ECO:0007669"/>
    <property type="project" value="TreeGrafter"/>
</dbReference>
<feature type="transmembrane region" description="Helical" evidence="9">
    <location>
        <begin position="129"/>
        <end position="150"/>
    </location>
</feature>
<evidence type="ECO:0000259" key="10">
    <source>
        <dbReference type="Pfam" id="PF04290"/>
    </source>
</evidence>
<feature type="transmembrane region" description="Helical" evidence="9">
    <location>
        <begin position="12"/>
        <end position="34"/>
    </location>
</feature>